<keyword evidence="20" id="KW-1185">Reference proteome</keyword>
<dbReference type="GO" id="GO:0000155">
    <property type="term" value="F:phosphorelay sensor kinase activity"/>
    <property type="evidence" value="ECO:0007669"/>
    <property type="project" value="InterPro"/>
</dbReference>
<keyword evidence="11" id="KW-1133">Transmembrane helix</keyword>
<evidence type="ECO:0000256" key="4">
    <source>
        <dbReference type="ARBA" id="ARBA00022475"/>
    </source>
</evidence>
<dbReference type="InterPro" id="IPR005467">
    <property type="entry name" value="His_kinase_dom"/>
</dbReference>
<dbReference type="AlphaFoldDB" id="A0A937JY13"/>
<dbReference type="InterPro" id="IPR001610">
    <property type="entry name" value="PAC"/>
</dbReference>
<dbReference type="SMART" id="SM00448">
    <property type="entry name" value="REC"/>
    <property type="match status" value="1"/>
</dbReference>
<dbReference type="SUPFAM" id="SSF47226">
    <property type="entry name" value="Histidine-containing phosphotransfer domain, HPT domain"/>
    <property type="match status" value="1"/>
</dbReference>
<evidence type="ECO:0000259" key="15">
    <source>
        <dbReference type="PROSITE" id="PS50109"/>
    </source>
</evidence>
<evidence type="ECO:0000256" key="6">
    <source>
        <dbReference type="ARBA" id="ARBA00022679"/>
    </source>
</evidence>
<keyword evidence="10" id="KW-0067">ATP-binding</keyword>
<dbReference type="InterPro" id="IPR001789">
    <property type="entry name" value="Sig_transdc_resp-reg_receiver"/>
</dbReference>
<evidence type="ECO:0000256" key="14">
    <source>
        <dbReference type="PROSITE-ProRule" id="PRU00169"/>
    </source>
</evidence>
<evidence type="ECO:0000313" key="20">
    <source>
        <dbReference type="Proteomes" id="UP000659388"/>
    </source>
</evidence>
<evidence type="ECO:0000259" key="17">
    <source>
        <dbReference type="PROSITE" id="PS50112"/>
    </source>
</evidence>
<keyword evidence="12" id="KW-0902">Two-component regulatory system</keyword>
<evidence type="ECO:0000256" key="3">
    <source>
        <dbReference type="ARBA" id="ARBA00012438"/>
    </source>
</evidence>
<dbReference type="Gene3D" id="3.40.50.2300">
    <property type="match status" value="1"/>
</dbReference>
<dbReference type="InterPro" id="IPR000014">
    <property type="entry name" value="PAS"/>
</dbReference>
<feature type="modified residue" description="4-aspartylphosphate" evidence="14">
    <location>
        <position position="744"/>
    </location>
</feature>
<dbReference type="Gene3D" id="3.30.565.10">
    <property type="entry name" value="Histidine kinase-like ATPase, C-terminal domain"/>
    <property type="match status" value="1"/>
</dbReference>
<keyword evidence="9" id="KW-0418">Kinase</keyword>
<sequence length="935" mass="106676">MEHIQGIETVQSRKILQGLPQEDVEAITSLAKQICGTSLAFITLIEHDNLYILESETRDVTSIPASFAFCHYTLKDKEGVFIVPDASEDCRFKDNPYVTDPERGTKFYAGVTLLSSNGNPMGTLCVLDRDSNQLNDEQTRALKILGRQTMNLFKLRTSKLHLEDALLELTATQGSLRKAKNDAEFKVEKLRFLTHAVNVGLFEKSVVEQIEAWSDELYRMLGHKPGDMEGSIRNLFKKVHPADRGKIKKLIYRSGGQKKVTILELRLKTKSHGYKWFEVAGNIKRDKKGKVQLLIGRVLNIHERKVTENQLKAFIDYSPAAIAMFNKDIEYIAASKKWLSDYLLTEADVMGKTIYDTFTNMDLQYWKEIHRKCLLGHIESNEGEFIEEIVDGKSMWLKWEIRPWYISEDEIGGIMVFTEDITQEKHRNIELKRAKDSAERASKAKAQFLATMSHEIRTPLNAINGLSHLLISENPRPDQLDHLKLLKFSGDNLLSLVNDILDINKIEAGKIILERKAFGLEMLIKNIKDSLIYKAQENLVDLKVDYDPKLPKYFIGDATRMSQIMYNLVGNAIKFTHQAEVKISLELIEKKEEQYNIRVSVKDKGIGISKDKHEKIFKSFEQANEDISKSYGGTGLGLYITRKLLHMMGSEIAVCSEEGEGSEFYFCILLEEGNVLPDKVNYQVGVEYIQAQDIKVLVVEDNTANQILISKFLEKANVGADMANNGEEALVMIESQTYDMILMDLRMPRMDGYKASMLIRKMKGDYYKNVPIIALTADVFSEVQEKVYGAGMTDYLSKPFKPSRLYETLHKYSGRVVRLEPDQLVAGADEKVKNIIHSYGNGDKAFERDFAKRCKKNYMEFVNTFRCTIEKSDLESLNDAIHKIKSLNAVFEQKELQDKLVELSALEDEFVKARALHQEILDHSYNMIAILNSIA</sequence>
<evidence type="ECO:0000256" key="7">
    <source>
        <dbReference type="ARBA" id="ARBA00022692"/>
    </source>
</evidence>
<dbReference type="PROSITE" id="PS50109">
    <property type="entry name" value="HIS_KIN"/>
    <property type="match status" value="1"/>
</dbReference>
<dbReference type="Pfam" id="PF08447">
    <property type="entry name" value="PAS_3"/>
    <property type="match status" value="1"/>
</dbReference>
<feature type="domain" description="Response regulatory" evidence="16">
    <location>
        <begin position="695"/>
        <end position="813"/>
    </location>
</feature>
<name>A0A937JY13_9BACT</name>
<dbReference type="PRINTS" id="PR00344">
    <property type="entry name" value="BCTRLSENSOR"/>
</dbReference>
<dbReference type="Gene3D" id="1.10.287.130">
    <property type="match status" value="1"/>
</dbReference>
<evidence type="ECO:0000256" key="8">
    <source>
        <dbReference type="ARBA" id="ARBA00022741"/>
    </source>
</evidence>
<dbReference type="CDD" id="cd17546">
    <property type="entry name" value="REC_hyHK_CKI1_RcsC-like"/>
    <property type="match status" value="1"/>
</dbReference>
<evidence type="ECO:0000256" key="1">
    <source>
        <dbReference type="ARBA" id="ARBA00000085"/>
    </source>
</evidence>
<dbReference type="InterPro" id="IPR036641">
    <property type="entry name" value="HPT_dom_sf"/>
</dbReference>
<dbReference type="CDD" id="cd00082">
    <property type="entry name" value="HisKA"/>
    <property type="match status" value="1"/>
</dbReference>
<dbReference type="SUPFAM" id="SSF55781">
    <property type="entry name" value="GAF domain-like"/>
    <property type="match status" value="1"/>
</dbReference>
<evidence type="ECO:0000256" key="10">
    <source>
        <dbReference type="ARBA" id="ARBA00022840"/>
    </source>
</evidence>
<dbReference type="EC" id="2.7.13.3" evidence="3"/>
<evidence type="ECO:0000313" key="19">
    <source>
        <dbReference type="EMBL" id="MBL3656003.1"/>
    </source>
</evidence>
<keyword evidence="5 14" id="KW-0597">Phosphoprotein</keyword>
<dbReference type="SUPFAM" id="SSF55785">
    <property type="entry name" value="PYP-like sensor domain (PAS domain)"/>
    <property type="match status" value="2"/>
</dbReference>
<proteinExistence type="predicted"/>
<feature type="domain" description="PAS" evidence="17">
    <location>
        <begin position="186"/>
        <end position="258"/>
    </location>
</feature>
<evidence type="ECO:0000256" key="5">
    <source>
        <dbReference type="ARBA" id="ARBA00022553"/>
    </source>
</evidence>
<comment type="caution">
    <text evidence="19">The sequence shown here is derived from an EMBL/GenBank/DDBJ whole genome shotgun (WGS) entry which is preliminary data.</text>
</comment>
<dbReference type="EMBL" id="JAESIY010000003">
    <property type="protein sequence ID" value="MBL3656003.1"/>
    <property type="molecule type" value="Genomic_DNA"/>
</dbReference>
<dbReference type="InterPro" id="IPR003594">
    <property type="entry name" value="HATPase_dom"/>
</dbReference>
<dbReference type="InterPro" id="IPR036097">
    <property type="entry name" value="HisK_dim/P_sf"/>
</dbReference>
<dbReference type="SMART" id="SM00388">
    <property type="entry name" value="HisKA"/>
    <property type="match status" value="1"/>
</dbReference>
<feature type="domain" description="PAC" evidence="18">
    <location>
        <begin position="379"/>
        <end position="433"/>
    </location>
</feature>
<protein>
    <recommendedName>
        <fullName evidence="3">histidine kinase</fullName>
        <ecNumber evidence="3">2.7.13.3</ecNumber>
    </recommendedName>
</protein>
<dbReference type="GO" id="GO:0005886">
    <property type="term" value="C:plasma membrane"/>
    <property type="evidence" value="ECO:0007669"/>
    <property type="project" value="UniProtKB-SubCell"/>
</dbReference>
<comment type="catalytic activity">
    <reaction evidence="1">
        <text>ATP + protein L-histidine = ADP + protein N-phospho-L-histidine.</text>
        <dbReference type="EC" id="2.7.13.3"/>
    </reaction>
</comment>
<dbReference type="InterPro" id="IPR003661">
    <property type="entry name" value="HisK_dim/P_dom"/>
</dbReference>
<dbReference type="SMART" id="SM00086">
    <property type="entry name" value="PAC"/>
    <property type="match status" value="2"/>
</dbReference>
<dbReference type="InterPro" id="IPR003018">
    <property type="entry name" value="GAF"/>
</dbReference>
<reference evidence="19" key="1">
    <citation type="submission" date="2021-01" db="EMBL/GenBank/DDBJ databases">
        <title>Fulvivirga kasyanovii gen. nov., sp nov., a novel member of the phylum Bacteroidetes isolated from seawater in a mussel farm.</title>
        <authorList>
            <person name="Zhao L.-H."/>
            <person name="Wang Z.-J."/>
        </authorList>
    </citation>
    <scope>NUCLEOTIDE SEQUENCE</scope>
    <source>
        <strain evidence="19">2943</strain>
    </source>
</reference>
<gene>
    <name evidence="19" type="ORF">JL102_07675</name>
</gene>
<dbReference type="Gene3D" id="3.30.450.20">
    <property type="entry name" value="PAS domain"/>
    <property type="match status" value="2"/>
</dbReference>
<dbReference type="InterPro" id="IPR036890">
    <property type="entry name" value="HATPase_C_sf"/>
</dbReference>
<evidence type="ECO:0000259" key="16">
    <source>
        <dbReference type="PROSITE" id="PS50110"/>
    </source>
</evidence>
<dbReference type="PANTHER" id="PTHR45339">
    <property type="entry name" value="HYBRID SIGNAL TRANSDUCTION HISTIDINE KINASE J"/>
    <property type="match status" value="1"/>
</dbReference>
<dbReference type="Pfam" id="PF00512">
    <property type="entry name" value="HisKA"/>
    <property type="match status" value="1"/>
</dbReference>
<dbReference type="InterPro" id="IPR004358">
    <property type="entry name" value="Sig_transdc_His_kin-like_C"/>
</dbReference>
<dbReference type="Pfam" id="PF02518">
    <property type="entry name" value="HATPase_c"/>
    <property type="match status" value="1"/>
</dbReference>
<dbReference type="NCBIfam" id="TIGR00229">
    <property type="entry name" value="sensory_box"/>
    <property type="match status" value="2"/>
</dbReference>
<dbReference type="InterPro" id="IPR029016">
    <property type="entry name" value="GAF-like_dom_sf"/>
</dbReference>
<comment type="subcellular location">
    <subcellularLocation>
        <location evidence="2">Cell membrane</location>
        <topology evidence="2">Multi-pass membrane protein</topology>
    </subcellularLocation>
</comment>
<keyword evidence="7" id="KW-0812">Transmembrane</keyword>
<dbReference type="PROSITE" id="PS50113">
    <property type="entry name" value="PAC"/>
    <property type="match status" value="2"/>
</dbReference>
<dbReference type="InterPro" id="IPR013656">
    <property type="entry name" value="PAS_4"/>
</dbReference>
<evidence type="ECO:0000259" key="18">
    <source>
        <dbReference type="PROSITE" id="PS50113"/>
    </source>
</evidence>
<dbReference type="FunFam" id="3.30.565.10:FF:000010">
    <property type="entry name" value="Sensor histidine kinase RcsC"/>
    <property type="match status" value="1"/>
</dbReference>
<dbReference type="SMART" id="SM00387">
    <property type="entry name" value="HATPase_c"/>
    <property type="match status" value="1"/>
</dbReference>
<keyword evidence="8" id="KW-0547">Nucleotide-binding</keyword>
<dbReference type="SUPFAM" id="SSF55874">
    <property type="entry name" value="ATPase domain of HSP90 chaperone/DNA topoisomerase II/histidine kinase"/>
    <property type="match status" value="1"/>
</dbReference>
<keyword evidence="4" id="KW-1003">Cell membrane</keyword>
<dbReference type="SMART" id="SM00065">
    <property type="entry name" value="GAF"/>
    <property type="match status" value="1"/>
</dbReference>
<dbReference type="InterPro" id="IPR035965">
    <property type="entry name" value="PAS-like_dom_sf"/>
</dbReference>
<evidence type="ECO:0000256" key="11">
    <source>
        <dbReference type="ARBA" id="ARBA00022989"/>
    </source>
</evidence>
<dbReference type="CDD" id="cd16922">
    <property type="entry name" value="HATPase_EvgS-ArcB-TorS-like"/>
    <property type="match status" value="1"/>
</dbReference>
<dbReference type="CDD" id="cd00130">
    <property type="entry name" value="PAS"/>
    <property type="match status" value="1"/>
</dbReference>
<dbReference type="PROSITE" id="PS50110">
    <property type="entry name" value="RESPONSE_REGULATORY"/>
    <property type="match status" value="1"/>
</dbReference>
<evidence type="ECO:0000256" key="9">
    <source>
        <dbReference type="ARBA" id="ARBA00022777"/>
    </source>
</evidence>
<dbReference type="InterPro" id="IPR011006">
    <property type="entry name" value="CheY-like_superfamily"/>
</dbReference>
<dbReference type="InterPro" id="IPR000700">
    <property type="entry name" value="PAS-assoc_C"/>
</dbReference>
<dbReference type="RefSeq" id="WP_202243695.1">
    <property type="nucleotide sequence ID" value="NZ_JAESIY010000003.1"/>
</dbReference>
<feature type="domain" description="Histidine kinase" evidence="15">
    <location>
        <begin position="451"/>
        <end position="672"/>
    </location>
</feature>
<dbReference type="GO" id="GO:0005524">
    <property type="term" value="F:ATP binding"/>
    <property type="evidence" value="ECO:0007669"/>
    <property type="project" value="UniProtKB-KW"/>
</dbReference>
<accession>A0A937JY13</accession>
<dbReference type="Pfam" id="PF00072">
    <property type="entry name" value="Response_reg"/>
    <property type="match status" value="1"/>
</dbReference>
<dbReference type="Gene3D" id="3.30.450.40">
    <property type="match status" value="1"/>
</dbReference>
<evidence type="ECO:0000256" key="13">
    <source>
        <dbReference type="ARBA" id="ARBA00023136"/>
    </source>
</evidence>
<feature type="domain" description="PAC" evidence="18">
    <location>
        <begin position="261"/>
        <end position="313"/>
    </location>
</feature>
<organism evidence="19 20">
    <name type="scientific">Fulvivirga sediminis</name>
    <dbReference type="NCBI Taxonomy" id="2803949"/>
    <lineage>
        <taxon>Bacteria</taxon>
        <taxon>Pseudomonadati</taxon>
        <taxon>Bacteroidota</taxon>
        <taxon>Cytophagia</taxon>
        <taxon>Cytophagales</taxon>
        <taxon>Fulvivirgaceae</taxon>
        <taxon>Fulvivirga</taxon>
    </lineage>
</organism>
<dbReference type="PANTHER" id="PTHR45339:SF1">
    <property type="entry name" value="HYBRID SIGNAL TRANSDUCTION HISTIDINE KINASE J"/>
    <property type="match status" value="1"/>
</dbReference>
<keyword evidence="6" id="KW-0808">Transferase</keyword>
<keyword evidence="13" id="KW-0472">Membrane</keyword>
<dbReference type="Proteomes" id="UP000659388">
    <property type="component" value="Unassembled WGS sequence"/>
</dbReference>
<evidence type="ECO:0000256" key="12">
    <source>
        <dbReference type="ARBA" id="ARBA00023012"/>
    </source>
</evidence>
<evidence type="ECO:0000256" key="2">
    <source>
        <dbReference type="ARBA" id="ARBA00004651"/>
    </source>
</evidence>
<dbReference type="SUPFAM" id="SSF47384">
    <property type="entry name" value="Homodimeric domain of signal transducing histidine kinase"/>
    <property type="match status" value="1"/>
</dbReference>
<dbReference type="SUPFAM" id="SSF52172">
    <property type="entry name" value="CheY-like"/>
    <property type="match status" value="1"/>
</dbReference>
<dbReference type="Pfam" id="PF08448">
    <property type="entry name" value="PAS_4"/>
    <property type="match status" value="1"/>
</dbReference>
<dbReference type="InterPro" id="IPR013655">
    <property type="entry name" value="PAS_fold_3"/>
</dbReference>
<dbReference type="PROSITE" id="PS50112">
    <property type="entry name" value="PAS"/>
    <property type="match status" value="1"/>
</dbReference>